<dbReference type="GeneID" id="32584995"/>
<gene>
    <name evidence="2" type="ORF">AXW67_01490</name>
</gene>
<evidence type="ECO:0000256" key="1">
    <source>
        <dbReference type="SAM" id="Phobius"/>
    </source>
</evidence>
<protein>
    <submittedName>
        <fullName evidence="2">Uncharacterized protein</fullName>
    </submittedName>
</protein>
<evidence type="ECO:0000313" key="3">
    <source>
        <dbReference type="Proteomes" id="UP000077173"/>
    </source>
</evidence>
<keyword evidence="1" id="KW-0812">Transmembrane</keyword>
<dbReference type="AlphaFoldDB" id="A0A176ZI71"/>
<accession>A0A176ZI71</accession>
<dbReference type="RefSeq" id="WP_063676233.1">
    <property type="nucleotide sequence ID" value="NZ_LSEF01000013.1"/>
</dbReference>
<comment type="caution">
    <text evidence="2">The sequence shown here is derived from an EMBL/GenBank/DDBJ whole genome shotgun (WGS) entry which is preliminary data.</text>
</comment>
<keyword evidence="1" id="KW-1133">Transmembrane helix</keyword>
<reference evidence="2 3" key="1">
    <citation type="submission" date="2016-02" db="EMBL/GenBank/DDBJ databases">
        <title>Draft genome sequence of the strain BR 10247T Bradyrhizobium neotropicale isolated from nodules of Centrolobium paraense.</title>
        <authorList>
            <person name="Simoes-Araujo J.L."/>
            <person name="Barauna A.C."/>
            <person name="Silva K."/>
            <person name="Zilli J.E."/>
        </authorList>
    </citation>
    <scope>NUCLEOTIDE SEQUENCE [LARGE SCALE GENOMIC DNA]</scope>
    <source>
        <strain evidence="2 3">BR 10247</strain>
    </source>
</reference>
<keyword evidence="1" id="KW-0472">Membrane</keyword>
<evidence type="ECO:0000313" key="2">
    <source>
        <dbReference type="EMBL" id="OAF19864.1"/>
    </source>
</evidence>
<organism evidence="2 3">
    <name type="scientific">Bradyrhizobium neotropicale</name>
    <dbReference type="NCBI Taxonomy" id="1497615"/>
    <lineage>
        <taxon>Bacteria</taxon>
        <taxon>Pseudomonadati</taxon>
        <taxon>Pseudomonadota</taxon>
        <taxon>Alphaproteobacteria</taxon>
        <taxon>Hyphomicrobiales</taxon>
        <taxon>Nitrobacteraceae</taxon>
        <taxon>Bradyrhizobium</taxon>
    </lineage>
</organism>
<name>A0A176ZI71_9BRAD</name>
<dbReference type="Proteomes" id="UP000077173">
    <property type="component" value="Unassembled WGS sequence"/>
</dbReference>
<proteinExistence type="predicted"/>
<sequence length="76" mass="8070">MVLVGLGALFILGGLLYMARATIWRGPLSGKDSSRRVRETLEPPRRGLGFLGLRANWPGVVLMAIGAVLMASGASF</sequence>
<feature type="transmembrane region" description="Helical" evidence="1">
    <location>
        <begin position="55"/>
        <end position="74"/>
    </location>
</feature>
<dbReference type="EMBL" id="LSEF01000013">
    <property type="protein sequence ID" value="OAF19864.1"/>
    <property type="molecule type" value="Genomic_DNA"/>
</dbReference>
<keyword evidence="3" id="KW-1185">Reference proteome</keyword>